<name>A0ABS9PA04_9GAMM</name>
<reference evidence="1 2" key="1">
    <citation type="submission" date="2020-05" db="EMBL/GenBank/DDBJ databases">
        <title>Comparative genomic analysis of denitrifying bacteria from Halomonas genus.</title>
        <authorList>
            <person name="Wang L."/>
            <person name="Shao Z."/>
        </authorList>
    </citation>
    <scope>NUCLEOTIDE SEQUENCE [LARGE SCALE GENOMIC DNA]</scope>
    <source>
        <strain evidence="1 2">A4</strain>
    </source>
</reference>
<accession>A0ABS9PA04</accession>
<dbReference type="RefSeq" id="WP_238977734.1">
    <property type="nucleotide sequence ID" value="NZ_JABFUC010000009.1"/>
</dbReference>
<proteinExistence type="predicted"/>
<evidence type="ECO:0000313" key="2">
    <source>
        <dbReference type="Proteomes" id="UP000814385"/>
    </source>
</evidence>
<evidence type="ECO:0000313" key="1">
    <source>
        <dbReference type="EMBL" id="MCG6658588.1"/>
    </source>
</evidence>
<protein>
    <submittedName>
        <fullName evidence="1">Uncharacterized protein</fullName>
    </submittedName>
</protein>
<comment type="caution">
    <text evidence="1">The sequence shown here is derived from an EMBL/GenBank/DDBJ whole genome shotgun (WGS) entry which is preliminary data.</text>
</comment>
<gene>
    <name evidence="1" type="ORF">HOP52_12580</name>
</gene>
<keyword evidence="2" id="KW-1185">Reference proteome</keyword>
<dbReference type="EMBL" id="JABFUC010000009">
    <property type="protein sequence ID" value="MCG6658588.1"/>
    <property type="molecule type" value="Genomic_DNA"/>
</dbReference>
<dbReference type="Proteomes" id="UP000814385">
    <property type="component" value="Unassembled WGS sequence"/>
</dbReference>
<organism evidence="1 2">
    <name type="scientific">Billgrantia campisalis</name>
    <dbReference type="NCBI Taxonomy" id="74661"/>
    <lineage>
        <taxon>Bacteria</taxon>
        <taxon>Pseudomonadati</taxon>
        <taxon>Pseudomonadota</taxon>
        <taxon>Gammaproteobacteria</taxon>
        <taxon>Oceanospirillales</taxon>
        <taxon>Halomonadaceae</taxon>
        <taxon>Billgrantia</taxon>
    </lineage>
</organism>
<sequence length="60" mass="6548">MPRRPHTSLSDAEVESLTRLARGNALAKRGPAYAAGWHEDARAAELAELYRYQLACAHAG</sequence>